<evidence type="ECO:0000313" key="5">
    <source>
        <dbReference type="EMBL" id="QKX54816.1"/>
    </source>
</evidence>
<name>A0A7H8QLP5_TALRU</name>
<sequence>MSPDLNPIAPSPHGRHPSQPTDSPTSISNSPTASRRVSQVMGPPPIPGSTASVAPSNNGGAAETSDIGIGPGPLRHPRPMTAADLHLVLEKEQEAVVNRLTRELTVLRQQTASVASTASTTSTGLNDSIDGTSYPTSARHRSSSSLSGHIPAGSAALAASVSSIAPSRDTALPASRPSGEYTRVVRSREPSVTSPRQPLSPYGDHGHSSIGQSQGPHRSSVSHSHSHSHSNTYLPDVHRSASNASTAGSRYEETAHHRVELETVKRENEMLRRRVRELEQSLKTYRDAQPHDESPTAHTSSLVAANMSGSNVVHVKGIAATTTEKEVRDFFSFCGKISNLTLTPESGEAGASQSATVTFEKETAAKTALLLDNTQLGPAAVHVEAAQSIDDIAGTHAASAHEAKDEHQHDIEQEDKPRSRIIAEYLAHGYTVSDQAIQQAIALDNKHGFSNKFTNALTNFDTKFKATDRAKGIDEKYKITNQASTGWRGLTSYFEKALDTPTGQKVRDFYAQTDKQVRDIHTEARRLADLKSGKATEGGAATTEATSAEVPGIATDASALPPNETKPVA</sequence>
<reference evidence="6" key="1">
    <citation type="submission" date="2020-06" db="EMBL/GenBank/DDBJ databases">
        <title>A chromosome-scale genome assembly of Talaromyces rugulosus W13939.</title>
        <authorList>
            <person name="Wang B."/>
            <person name="Guo L."/>
            <person name="Ye K."/>
            <person name="Wang L."/>
        </authorList>
    </citation>
    <scope>NUCLEOTIDE SEQUENCE [LARGE SCALE GENOMIC DNA]</scope>
    <source>
        <strain evidence="6">W13939</strain>
    </source>
</reference>
<evidence type="ECO:0000256" key="2">
    <source>
        <dbReference type="SAM" id="Coils"/>
    </source>
</evidence>
<dbReference type="SUPFAM" id="SSF54928">
    <property type="entry name" value="RNA-binding domain, RBD"/>
    <property type="match status" value="1"/>
</dbReference>
<dbReference type="PANTHER" id="PTHR39610">
    <property type="entry name" value="BZIP DOMAIN-CONTAINING PROTEIN-RELATED"/>
    <property type="match status" value="1"/>
</dbReference>
<accession>A0A7H8QLP5</accession>
<feature type="domain" description="RRM" evidence="4">
    <location>
        <begin position="311"/>
        <end position="388"/>
    </location>
</feature>
<evidence type="ECO:0000256" key="3">
    <source>
        <dbReference type="SAM" id="MobiDB-lite"/>
    </source>
</evidence>
<evidence type="ECO:0000313" key="6">
    <source>
        <dbReference type="Proteomes" id="UP000509510"/>
    </source>
</evidence>
<dbReference type="EMBL" id="CP055898">
    <property type="protein sequence ID" value="QKX54816.1"/>
    <property type="molecule type" value="Genomic_DNA"/>
</dbReference>
<dbReference type="InterPro" id="IPR000504">
    <property type="entry name" value="RRM_dom"/>
</dbReference>
<dbReference type="AlphaFoldDB" id="A0A7H8QLP5"/>
<dbReference type="InterPro" id="IPR035979">
    <property type="entry name" value="RBD_domain_sf"/>
</dbReference>
<feature type="compositionally biased region" description="Low complexity" evidence="3">
    <location>
        <begin position="111"/>
        <end position="123"/>
    </location>
</feature>
<dbReference type="PANTHER" id="PTHR39610:SF1">
    <property type="match status" value="1"/>
</dbReference>
<dbReference type="Pfam" id="PF00076">
    <property type="entry name" value="RRM_1"/>
    <property type="match status" value="1"/>
</dbReference>
<evidence type="ECO:0000256" key="1">
    <source>
        <dbReference type="PROSITE-ProRule" id="PRU00176"/>
    </source>
</evidence>
<feature type="compositionally biased region" description="Polar residues" evidence="3">
    <location>
        <begin position="18"/>
        <end position="37"/>
    </location>
</feature>
<feature type="region of interest" description="Disordered" evidence="3">
    <location>
        <begin position="529"/>
        <end position="569"/>
    </location>
</feature>
<feature type="region of interest" description="Disordered" evidence="3">
    <location>
        <begin position="165"/>
        <end position="256"/>
    </location>
</feature>
<dbReference type="Gene3D" id="3.30.70.330">
    <property type="match status" value="1"/>
</dbReference>
<feature type="compositionally biased region" description="Polar residues" evidence="3">
    <location>
        <begin position="49"/>
        <end position="59"/>
    </location>
</feature>
<dbReference type="InterPro" id="IPR012677">
    <property type="entry name" value="Nucleotide-bd_a/b_plait_sf"/>
</dbReference>
<dbReference type="GO" id="GO:0003723">
    <property type="term" value="F:RNA binding"/>
    <property type="evidence" value="ECO:0007669"/>
    <property type="project" value="UniProtKB-UniRule"/>
</dbReference>
<dbReference type="RefSeq" id="XP_035340995.1">
    <property type="nucleotide sequence ID" value="XM_035485102.1"/>
</dbReference>
<dbReference type="SMART" id="SM00360">
    <property type="entry name" value="RRM"/>
    <property type="match status" value="1"/>
</dbReference>
<evidence type="ECO:0000259" key="4">
    <source>
        <dbReference type="PROSITE" id="PS50102"/>
    </source>
</evidence>
<proteinExistence type="predicted"/>
<feature type="region of interest" description="Disordered" evidence="3">
    <location>
        <begin position="110"/>
        <end position="150"/>
    </location>
</feature>
<gene>
    <name evidence="5" type="ORF">TRUGW13939_01905</name>
</gene>
<keyword evidence="2" id="KW-0175">Coiled coil</keyword>
<keyword evidence="1" id="KW-0694">RNA-binding</keyword>
<feature type="region of interest" description="Disordered" evidence="3">
    <location>
        <begin position="1"/>
        <end position="78"/>
    </location>
</feature>
<feature type="compositionally biased region" description="Low complexity" evidence="3">
    <location>
        <begin position="133"/>
        <end position="150"/>
    </location>
</feature>
<feature type="compositionally biased region" description="Low complexity" evidence="3">
    <location>
        <begin position="535"/>
        <end position="549"/>
    </location>
</feature>
<dbReference type="GeneID" id="55989415"/>
<protein>
    <recommendedName>
        <fullName evidence="4">RRM domain-containing protein</fullName>
    </recommendedName>
</protein>
<dbReference type="Proteomes" id="UP000509510">
    <property type="component" value="Chromosome I"/>
</dbReference>
<keyword evidence="6" id="KW-1185">Reference proteome</keyword>
<feature type="coiled-coil region" evidence="2">
    <location>
        <begin position="261"/>
        <end position="288"/>
    </location>
</feature>
<organism evidence="5 6">
    <name type="scientific">Talaromyces rugulosus</name>
    <name type="common">Penicillium rugulosum</name>
    <dbReference type="NCBI Taxonomy" id="121627"/>
    <lineage>
        <taxon>Eukaryota</taxon>
        <taxon>Fungi</taxon>
        <taxon>Dikarya</taxon>
        <taxon>Ascomycota</taxon>
        <taxon>Pezizomycotina</taxon>
        <taxon>Eurotiomycetes</taxon>
        <taxon>Eurotiomycetidae</taxon>
        <taxon>Eurotiales</taxon>
        <taxon>Trichocomaceae</taxon>
        <taxon>Talaromyces</taxon>
        <taxon>Talaromyces sect. Islandici</taxon>
    </lineage>
</organism>
<dbReference type="PROSITE" id="PS50102">
    <property type="entry name" value="RRM"/>
    <property type="match status" value="1"/>
</dbReference>
<dbReference type="OrthoDB" id="7763451at2759"/>
<dbReference type="KEGG" id="trg:TRUGW13939_01905"/>